<evidence type="ECO:0000259" key="3">
    <source>
        <dbReference type="Pfam" id="PF00501"/>
    </source>
</evidence>
<dbReference type="KEGG" id="hoh:Hoch_1765"/>
<accession>D0LXV9</accession>
<evidence type="ECO:0000313" key="4">
    <source>
        <dbReference type="EMBL" id="ACY14314.1"/>
    </source>
</evidence>
<dbReference type="AlphaFoldDB" id="D0LXV9"/>
<dbReference type="InterPro" id="IPR000873">
    <property type="entry name" value="AMP-dep_synth/lig_dom"/>
</dbReference>
<keyword evidence="4" id="KW-0436">Ligase</keyword>
<dbReference type="Pfam" id="PF00501">
    <property type="entry name" value="AMP-binding"/>
    <property type="match status" value="1"/>
</dbReference>
<name>D0LXV9_HALO1</name>
<dbReference type="EMBL" id="CP001804">
    <property type="protein sequence ID" value="ACY14314.1"/>
    <property type="molecule type" value="Genomic_DNA"/>
</dbReference>
<evidence type="ECO:0000256" key="1">
    <source>
        <dbReference type="ARBA" id="ARBA00006432"/>
    </source>
</evidence>
<evidence type="ECO:0000256" key="2">
    <source>
        <dbReference type="SAM" id="MobiDB-lite"/>
    </source>
</evidence>
<dbReference type="GO" id="GO:0006631">
    <property type="term" value="P:fatty acid metabolic process"/>
    <property type="evidence" value="ECO:0007669"/>
    <property type="project" value="TreeGrafter"/>
</dbReference>
<organism evidence="4 5">
    <name type="scientific">Haliangium ochraceum (strain DSM 14365 / JCM 11303 / SMP-2)</name>
    <dbReference type="NCBI Taxonomy" id="502025"/>
    <lineage>
        <taxon>Bacteria</taxon>
        <taxon>Pseudomonadati</taxon>
        <taxon>Myxococcota</taxon>
        <taxon>Polyangia</taxon>
        <taxon>Haliangiales</taxon>
        <taxon>Kofleriaceae</taxon>
        <taxon>Haliangium</taxon>
    </lineage>
</organism>
<reference evidence="4 5" key="1">
    <citation type="journal article" date="2010" name="Stand. Genomic Sci.">
        <title>Complete genome sequence of Haliangium ochraceum type strain (SMP-2).</title>
        <authorList>
            <consortium name="US DOE Joint Genome Institute (JGI-PGF)"/>
            <person name="Ivanova N."/>
            <person name="Daum C."/>
            <person name="Lang E."/>
            <person name="Abt B."/>
            <person name="Kopitz M."/>
            <person name="Saunders E."/>
            <person name="Lapidus A."/>
            <person name="Lucas S."/>
            <person name="Glavina Del Rio T."/>
            <person name="Nolan M."/>
            <person name="Tice H."/>
            <person name="Copeland A."/>
            <person name="Cheng J.F."/>
            <person name="Chen F."/>
            <person name="Bruce D."/>
            <person name="Goodwin L."/>
            <person name="Pitluck S."/>
            <person name="Mavromatis K."/>
            <person name="Pati A."/>
            <person name="Mikhailova N."/>
            <person name="Chen A."/>
            <person name="Palaniappan K."/>
            <person name="Land M."/>
            <person name="Hauser L."/>
            <person name="Chang Y.J."/>
            <person name="Jeffries C.D."/>
            <person name="Detter J.C."/>
            <person name="Brettin T."/>
            <person name="Rohde M."/>
            <person name="Goker M."/>
            <person name="Bristow J."/>
            <person name="Markowitz V."/>
            <person name="Eisen J.A."/>
            <person name="Hugenholtz P."/>
            <person name="Kyrpides N.C."/>
            <person name="Klenk H.P."/>
        </authorList>
    </citation>
    <scope>NUCLEOTIDE SEQUENCE [LARGE SCALE GENOMIC DNA]</scope>
    <source>
        <strain evidence="5">DSM 14365 / CIP 107738 / JCM 11303 / AJ 13395 / SMP-2</strain>
    </source>
</reference>
<sequence length="617" mass="66896">MAILESQTAKAKVRRWRNPGLGRGSSPAIARGSSSEIARGSTPAIARAEAPADRSSVTGYLLQAVIDAPHAVAVSRILPDGSSERLSYGELACQVARVAHELERVGVSRGDRVLCYTEESYPLMLAILACSVNGMIPVPVSGVFSERFALEEVAERVGARAVLSHHARATEFVRRGYATLCFDDAGRIACVTPRPSLRAAVARLEEGASAVGSDDVLLIQSTSGSSGHPKLVVRKHAAYTRYAHALTNDLGMPLHGERVLLVAGLTHAFGGHILATILKSGSEVCIPRGLDREANLADIVALAPTIYPMIPRIQRGLYERCICQNGERRSIFGPQAKLVLSAGAPSHPDLVEWIRGEGVSYVEFYGSSEASIVALTAYGQWEAGWTGRVLPDVEMRIAPDGELQVRSPGVFVEYWNDPEATAAAFTADAYYRTGDLASLGTGGRLRIYGRKKDVFCCAEGSYIHPERIEQKLETLPEVEQAMVVGEGRPYLGAFLTLGAEFGDCPSGADGYLEPAQNQALYERIGAALRDINQSLERVEQIVRFSLFTRPFDEAVYCALPSKKVRRDRKSFRYLSAMRIAELYLRDACADAAAMADYVPDAHTRLRPRSGDDCGPQV</sequence>
<evidence type="ECO:0000313" key="5">
    <source>
        <dbReference type="Proteomes" id="UP000001880"/>
    </source>
</evidence>
<feature type="domain" description="AMP-dependent synthetase/ligase" evidence="3">
    <location>
        <begin position="69"/>
        <end position="415"/>
    </location>
</feature>
<dbReference type="eggNOG" id="COG1022">
    <property type="taxonomic scope" value="Bacteria"/>
</dbReference>
<dbReference type="PANTHER" id="PTHR43201">
    <property type="entry name" value="ACYL-COA SYNTHETASE"/>
    <property type="match status" value="1"/>
</dbReference>
<dbReference type="SUPFAM" id="SSF56801">
    <property type="entry name" value="Acetyl-CoA synthetase-like"/>
    <property type="match status" value="1"/>
</dbReference>
<dbReference type="Gene3D" id="3.40.50.12780">
    <property type="entry name" value="N-terminal domain of ligase-like"/>
    <property type="match status" value="1"/>
</dbReference>
<dbReference type="HOGENOM" id="CLU_000022_45_5_7"/>
<protein>
    <submittedName>
        <fullName evidence="4">AMP-dependent synthetase and ligase</fullName>
    </submittedName>
</protein>
<comment type="similarity">
    <text evidence="1">Belongs to the ATP-dependent AMP-binding enzyme family.</text>
</comment>
<feature type="region of interest" description="Disordered" evidence="2">
    <location>
        <begin position="1"/>
        <end position="45"/>
    </location>
</feature>
<dbReference type="InterPro" id="IPR042099">
    <property type="entry name" value="ANL_N_sf"/>
</dbReference>
<dbReference type="Proteomes" id="UP000001880">
    <property type="component" value="Chromosome"/>
</dbReference>
<gene>
    <name evidence="4" type="ordered locus">Hoch_1765</name>
</gene>
<proteinExistence type="inferred from homology"/>
<keyword evidence="5" id="KW-1185">Reference proteome</keyword>
<dbReference type="STRING" id="502025.Hoch_1765"/>
<dbReference type="GO" id="GO:0031956">
    <property type="term" value="F:medium-chain fatty acid-CoA ligase activity"/>
    <property type="evidence" value="ECO:0007669"/>
    <property type="project" value="TreeGrafter"/>
</dbReference>
<dbReference type="PANTHER" id="PTHR43201:SF8">
    <property type="entry name" value="ACYL-COA SYNTHETASE FAMILY MEMBER 3"/>
    <property type="match status" value="1"/>
</dbReference>
<dbReference type="Pfam" id="PF23562">
    <property type="entry name" value="AMP-binding_C_3"/>
    <property type="match status" value="1"/>
</dbReference>